<keyword evidence="3" id="KW-1003">Cell membrane</keyword>
<feature type="transmembrane region" description="Helical" evidence="7">
    <location>
        <begin position="273"/>
        <end position="293"/>
    </location>
</feature>
<feature type="transmembrane region" description="Helical" evidence="7">
    <location>
        <begin position="164"/>
        <end position="183"/>
    </location>
</feature>
<evidence type="ECO:0000256" key="2">
    <source>
        <dbReference type="ARBA" id="ARBA00022448"/>
    </source>
</evidence>
<evidence type="ECO:0000256" key="3">
    <source>
        <dbReference type="ARBA" id="ARBA00022475"/>
    </source>
</evidence>
<organism evidence="9">
    <name type="scientific">marine metagenome</name>
    <dbReference type="NCBI Taxonomy" id="408172"/>
    <lineage>
        <taxon>unclassified sequences</taxon>
        <taxon>metagenomes</taxon>
        <taxon>ecological metagenomes</taxon>
    </lineage>
</organism>
<keyword evidence="4 7" id="KW-0812">Transmembrane</keyword>
<evidence type="ECO:0000256" key="6">
    <source>
        <dbReference type="ARBA" id="ARBA00023136"/>
    </source>
</evidence>
<dbReference type="GO" id="GO:0005886">
    <property type="term" value="C:plasma membrane"/>
    <property type="evidence" value="ECO:0007669"/>
    <property type="project" value="UniProtKB-SubCell"/>
</dbReference>
<name>A0A381T9T0_9ZZZZ</name>
<dbReference type="GO" id="GO:0022857">
    <property type="term" value="F:transmembrane transporter activity"/>
    <property type="evidence" value="ECO:0007669"/>
    <property type="project" value="InterPro"/>
</dbReference>
<dbReference type="InterPro" id="IPR020846">
    <property type="entry name" value="MFS_dom"/>
</dbReference>
<feature type="transmembrane region" description="Helical" evidence="7">
    <location>
        <begin position="38"/>
        <end position="59"/>
    </location>
</feature>
<dbReference type="PANTHER" id="PTHR23513:SF11">
    <property type="entry name" value="STAPHYLOFERRIN A TRANSPORTER"/>
    <property type="match status" value="1"/>
</dbReference>
<dbReference type="SUPFAM" id="SSF103473">
    <property type="entry name" value="MFS general substrate transporter"/>
    <property type="match status" value="1"/>
</dbReference>
<dbReference type="InterPro" id="IPR036259">
    <property type="entry name" value="MFS_trans_sf"/>
</dbReference>
<keyword evidence="2" id="KW-0813">Transport</keyword>
<dbReference type="Pfam" id="PF05977">
    <property type="entry name" value="MFS_3"/>
    <property type="match status" value="1"/>
</dbReference>
<keyword evidence="5 7" id="KW-1133">Transmembrane helix</keyword>
<feature type="transmembrane region" description="Helical" evidence="7">
    <location>
        <begin position="245"/>
        <end position="266"/>
    </location>
</feature>
<evidence type="ECO:0000256" key="1">
    <source>
        <dbReference type="ARBA" id="ARBA00004651"/>
    </source>
</evidence>
<feature type="transmembrane region" description="Helical" evidence="7">
    <location>
        <begin position="204"/>
        <end position="225"/>
    </location>
</feature>
<dbReference type="Gene3D" id="1.20.1250.20">
    <property type="entry name" value="MFS general substrate transporter like domains"/>
    <property type="match status" value="1"/>
</dbReference>
<feature type="non-terminal residue" evidence="9">
    <location>
        <position position="379"/>
    </location>
</feature>
<dbReference type="PROSITE" id="PS50850">
    <property type="entry name" value="MFS"/>
    <property type="match status" value="1"/>
</dbReference>
<feature type="transmembrane region" description="Helical" evidence="7">
    <location>
        <begin position="71"/>
        <end position="93"/>
    </location>
</feature>
<gene>
    <name evidence="9" type="ORF">METZ01_LOCUS65790</name>
</gene>
<accession>A0A381T9T0</accession>
<dbReference type="InterPro" id="IPR010290">
    <property type="entry name" value="TM_effector"/>
</dbReference>
<proteinExistence type="predicted"/>
<evidence type="ECO:0000256" key="5">
    <source>
        <dbReference type="ARBA" id="ARBA00022989"/>
    </source>
</evidence>
<feature type="transmembrane region" description="Helical" evidence="7">
    <location>
        <begin position="299"/>
        <end position="321"/>
    </location>
</feature>
<sequence length="379" mass="39398">MRKRRFGLFFSGNFISATGTWLQNIAQAVLIFRLTGSTFFVALVNAAQFLGPVLLAPWAGSAADRYDRRRILFVAQGSSALIAAILAVLSLLGQVTVPILVGCALGIGLGHALSVPATQALLPSLVDEEDIAVGIALNASTFNLARAVGPFVGAFVVAGLGFTWAFTLNAVSFLAVVIALFAVKPRPQHLARSGRARLLDSLRVVRSNSTLVFMLVVVAVVSMAADPVNTLTPVFSTEVFARPDSFTGILVSGFGLGAVIGVSFVAHRFTASIRVVALALGLLGAGVACFGLSSTAEVGFVSLVVAGVGYLTAVTLATTMIHASIVEEHRGRVMAIWSMSFFGIRPLASLIDGSIESLAGPRTAALCMAVPALLLAGWA</sequence>
<dbReference type="CDD" id="cd06173">
    <property type="entry name" value="MFS_MefA_like"/>
    <property type="match status" value="1"/>
</dbReference>
<evidence type="ECO:0000313" key="9">
    <source>
        <dbReference type="EMBL" id="SVA12936.1"/>
    </source>
</evidence>
<keyword evidence="6 7" id="KW-0472">Membrane</keyword>
<feature type="transmembrane region" description="Helical" evidence="7">
    <location>
        <begin position="99"/>
        <end position="122"/>
    </location>
</feature>
<evidence type="ECO:0000256" key="7">
    <source>
        <dbReference type="SAM" id="Phobius"/>
    </source>
</evidence>
<evidence type="ECO:0000259" key="8">
    <source>
        <dbReference type="PROSITE" id="PS50850"/>
    </source>
</evidence>
<dbReference type="EMBL" id="UINC01004248">
    <property type="protein sequence ID" value="SVA12936.1"/>
    <property type="molecule type" value="Genomic_DNA"/>
</dbReference>
<dbReference type="AlphaFoldDB" id="A0A381T9T0"/>
<reference evidence="9" key="1">
    <citation type="submission" date="2018-05" db="EMBL/GenBank/DDBJ databases">
        <authorList>
            <person name="Lanie J.A."/>
            <person name="Ng W.-L."/>
            <person name="Kazmierczak K.M."/>
            <person name="Andrzejewski T.M."/>
            <person name="Davidsen T.M."/>
            <person name="Wayne K.J."/>
            <person name="Tettelin H."/>
            <person name="Glass J.I."/>
            <person name="Rusch D."/>
            <person name="Podicherti R."/>
            <person name="Tsui H.-C.T."/>
            <person name="Winkler M.E."/>
        </authorList>
    </citation>
    <scope>NUCLEOTIDE SEQUENCE</scope>
</reference>
<protein>
    <recommendedName>
        <fullName evidence="8">Major facilitator superfamily (MFS) profile domain-containing protein</fullName>
    </recommendedName>
</protein>
<evidence type="ECO:0000256" key="4">
    <source>
        <dbReference type="ARBA" id="ARBA00022692"/>
    </source>
</evidence>
<feature type="domain" description="Major facilitator superfamily (MFS) profile" evidence="8">
    <location>
        <begin position="5"/>
        <end position="379"/>
    </location>
</feature>
<dbReference type="PANTHER" id="PTHR23513">
    <property type="entry name" value="INTEGRAL MEMBRANE EFFLUX PROTEIN-RELATED"/>
    <property type="match status" value="1"/>
</dbReference>
<comment type="subcellular location">
    <subcellularLocation>
        <location evidence="1">Cell membrane</location>
        <topology evidence="1">Multi-pass membrane protein</topology>
    </subcellularLocation>
</comment>